<evidence type="ECO:0000256" key="13">
    <source>
        <dbReference type="ARBA" id="ARBA00024706"/>
    </source>
</evidence>
<dbReference type="FunFam" id="2.30.42.10:FF:000147">
    <property type="entry name" value="Pro-interleukin-16"/>
    <property type="match status" value="1"/>
</dbReference>
<feature type="region of interest" description="Disordered" evidence="14">
    <location>
        <begin position="196"/>
        <end position="227"/>
    </location>
</feature>
<comment type="caution">
    <text evidence="16">The sequence shown here is derived from an EMBL/GenBank/DDBJ whole genome shotgun (WGS) entry which is preliminary data.</text>
</comment>
<evidence type="ECO:0000256" key="6">
    <source>
        <dbReference type="ARBA" id="ARBA00022500"/>
    </source>
</evidence>
<evidence type="ECO:0000256" key="4">
    <source>
        <dbReference type="ARBA" id="ARBA00013973"/>
    </source>
</evidence>
<dbReference type="Pfam" id="PF00595">
    <property type="entry name" value="PDZ"/>
    <property type="match status" value="4"/>
</dbReference>
<dbReference type="STRING" id="113540.ENSSFOP00015048886"/>
<sequence length="1350" mass="146303">MRKRPSPLGGQGGRNPSADMPHRYTHHKRKANGPARRMEHRAAPGRAGHGSRKLAFISRSLILCHTLPSDDGSSPEEKYGSSWDGEPRSCGGKCEEALSSAGRTVSSQKPPQGRPLAVLSNPKRGMRRTFSIKDSSTSENSTALVSVGAPLTSPAEREERNFLTSLGERDHLIKTVSLKASISLLTCGTEPIAEVTGETADSSDAEKAEKSSHNQSSNQRTRSNSTSVNPYWIGDLDSLILKTPEIYRSHPRGNAGFYGNRKSLSQQLEFPQGFAQAVPRPSRSLSSAHLVHSSSSTQAFMICNIVLMKGQGKVTPQYKNKIKVDSVQVQCKQIKQSKLCFLQGLGFSIVGGKDSVCGPMGIYVKTIFPGGAAAADGRLQEGDEILELNGESLHGLTHEDALQKFKQIKKGLLTLVVRTSLRMGAPTSQAQASQLCRSRSLSSSTGISRASADMGDCSFLANPAKPKDRIVMEISLQKEMGVGLGIGLCCVPSGEGCPGIYIHTLSPGSVAHMDGRLRCGDELIEINDTVVYNMTLNEVYTVLSQCSPGPVHIIISRHPDPKVSEQQLNEAIAQAVESSKMKKDKSQWCMEGSDSLHAGLKRLAPCSHAKQKCDKCIERSFLQLHGRRGQKAMTRSCSDSTYNHRFLCGSCSLVHSYQRPDPEARVHSMDIPMPGSPVSGSEPWPEGKSCPFYPVEDYNIPYSASDKVPSQHPLDLANTNSKASDISNTESFINSQESSRDSPDREEDWLPSQSSCQEAAEKLSEGTKAADISSVTAASERAGLSFREDRKHKGPKSSVHVFSQSKRPTLRRQAHVELQDHKPQDPWVRISNCTEEPHSLATMIEDNETANLNGSAPSESSQSTQLPSAAKEDEPPNVKKGPPVAPKPVWIRKSLKGSDGRQDLTKPLDRNTSDVGKTFGVSLRTTSSNSNLSFKQKIHSFETFSSPEPPEKGPRRLAPSSSFPFVDKSRLDKPTSFKTPDVTLKQSSLRTRSLPLTTSSSSDTSASRALDDESMGKILSFSNQVSHALIRSMRSLPQSPCFWLGSPWNSPPGSLLVKPQEDPVVAESNPLSPGVDSSERGFSVSLAELRERTIERGSDRGEETTWERALPNSSSSCAQSVISVIPSEEIERMIQEVQALDEETLKQFEDIHVIILHKEEGAGLGFSIAGGIDLENKATTVHRVFPNGLAAQEGTIEKGDEVLSVNGQTLKNMTHADATAALRQARMMKQAVVVIRKAGEDEQNASCPNNAASNEDGEILTIELEKNAGGAGFSLEGGKGSINGDRALVIKSVFSGSAAEQRGIQPGDEIQQVQDTTLQGLTRFEAWNIIKGLPDGPFTAVIRRKRGEGD</sequence>
<evidence type="ECO:0000256" key="9">
    <source>
        <dbReference type="ARBA" id="ARBA00022737"/>
    </source>
</evidence>
<feature type="domain" description="PDZ" evidence="15">
    <location>
        <begin position="473"/>
        <end position="543"/>
    </location>
</feature>
<evidence type="ECO:0000256" key="10">
    <source>
        <dbReference type="ARBA" id="ARBA00023015"/>
    </source>
</evidence>
<feature type="compositionally biased region" description="Basic and acidic residues" evidence="14">
    <location>
        <begin position="896"/>
        <end position="912"/>
    </location>
</feature>
<feature type="region of interest" description="Disordered" evidence="14">
    <location>
        <begin position="762"/>
        <end position="823"/>
    </location>
</feature>
<evidence type="ECO:0000256" key="2">
    <source>
        <dbReference type="ARBA" id="ARBA00004496"/>
    </source>
</evidence>
<keyword evidence="8" id="KW-0964">Secreted</keyword>
<dbReference type="GO" id="GO:0005125">
    <property type="term" value="F:cytokine activity"/>
    <property type="evidence" value="ECO:0007669"/>
    <property type="project" value="UniProtKB-KW"/>
</dbReference>
<feature type="region of interest" description="Disordered" evidence="14">
    <location>
        <begin position="942"/>
        <end position="1009"/>
    </location>
</feature>
<evidence type="ECO:0000259" key="15">
    <source>
        <dbReference type="PROSITE" id="PS50106"/>
    </source>
</evidence>
<feature type="region of interest" description="Disordered" evidence="14">
    <location>
        <begin position="704"/>
        <end position="750"/>
    </location>
</feature>
<dbReference type="GO" id="GO:0005615">
    <property type="term" value="C:extracellular space"/>
    <property type="evidence" value="ECO:0007669"/>
    <property type="project" value="UniProtKB-KW"/>
</dbReference>
<keyword evidence="12" id="KW-0539">Nucleus</keyword>
<dbReference type="CDD" id="cd06762">
    <property type="entry name" value="PDZ6_PDZD2-PDZ3_hPro-IL-16-like"/>
    <property type="match status" value="1"/>
</dbReference>
<dbReference type="PROSITE" id="PS50106">
    <property type="entry name" value="PDZ"/>
    <property type="match status" value="4"/>
</dbReference>
<evidence type="ECO:0000256" key="11">
    <source>
        <dbReference type="ARBA" id="ARBA00023163"/>
    </source>
</evidence>
<evidence type="ECO:0000256" key="12">
    <source>
        <dbReference type="ARBA" id="ARBA00023242"/>
    </source>
</evidence>
<dbReference type="SMART" id="SM00228">
    <property type="entry name" value="PDZ"/>
    <property type="match status" value="4"/>
</dbReference>
<feature type="region of interest" description="Disordered" evidence="14">
    <location>
        <begin position="850"/>
        <end position="916"/>
    </location>
</feature>
<protein>
    <recommendedName>
        <fullName evidence="4">Pro-interleukin-16</fullName>
    </recommendedName>
</protein>
<evidence type="ECO:0000256" key="14">
    <source>
        <dbReference type="SAM" id="MobiDB-lite"/>
    </source>
</evidence>
<dbReference type="GO" id="GO:0005634">
    <property type="term" value="C:nucleus"/>
    <property type="evidence" value="ECO:0007669"/>
    <property type="project" value="UniProtKB-SubCell"/>
</dbReference>
<evidence type="ECO:0000256" key="3">
    <source>
        <dbReference type="ARBA" id="ARBA00004613"/>
    </source>
</evidence>
<feature type="region of interest" description="Disordered" evidence="14">
    <location>
        <begin position="1"/>
        <end position="51"/>
    </location>
</feature>
<evidence type="ECO:0000256" key="8">
    <source>
        <dbReference type="ARBA" id="ARBA00022525"/>
    </source>
</evidence>
<dbReference type="EMBL" id="JARO02000490">
    <property type="protein sequence ID" value="KPP78370.1"/>
    <property type="molecule type" value="Genomic_DNA"/>
</dbReference>
<keyword evidence="5" id="KW-0963">Cytoplasm</keyword>
<dbReference type="InterPro" id="IPR001478">
    <property type="entry name" value="PDZ"/>
</dbReference>
<keyword evidence="6" id="KW-0145">Chemotaxis</keyword>
<dbReference type="GO" id="GO:0005737">
    <property type="term" value="C:cytoplasm"/>
    <property type="evidence" value="ECO:0007669"/>
    <property type="project" value="UniProtKB-SubCell"/>
</dbReference>
<dbReference type="SUPFAM" id="SSF50156">
    <property type="entry name" value="PDZ domain-like"/>
    <property type="match status" value="4"/>
</dbReference>
<dbReference type="InterPro" id="IPR036034">
    <property type="entry name" value="PDZ_sf"/>
</dbReference>
<keyword evidence="10" id="KW-0805">Transcription regulation</keyword>
<feature type="region of interest" description="Disordered" evidence="14">
    <location>
        <begin position="66"/>
        <end position="93"/>
    </location>
</feature>
<feature type="domain" description="PDZ" evidence="15">
    <location>
        <begin position="328"/>
        <end position="420"/>
    </location>
</feature>
<dbReference type="CDD" id="cd06763">
    <property type="entry name" value="PDZ7_PDZD2-PDZ4_hPro-IL-16-like"/>
    <property type="match status" value="1"/>
</dbReference>
<evidence type="ECO:0000313" key="17">
    <source>
        <dbReference type="Proteomes" id="UP000034805"/>
    </source>
</evidence>
<accession>A0A0P7UVB5</accession>
<dbReference type="GO" id="GO:0030595">
    <property type="term" value="P:leukocyte chemotaxis"/>
    <property type="evidence" value="ECO:0007669"/>
    <property type="project" value="TreeGrafter"/>
</dbReference>
<evidence type="ECO:0000256" key="5">
    <source>
        <dbReference type="ARBA" id="ARBA00022490"/>
    </source>
</evidence>
<evidence type="ECO:0000256" key="7">
    <source>
        <dbReference type="ARBA" id="ARBA00022514"/>
    </source>
</evidence>
<dbReference type="InterPro" id="IPR055287">
    <property type="entry name" value="IL-16-like"/>
</dbReference>
<feature type="compositionally biased region" description="Low complexity" evidence="14">
    <location>
        <begin position="987"/>
        <end position="1008"/>
    </location>
</feature>
<reference evidence="16 17" key="1">
    <citation type="submission" date="2015-08" db="EMBL/GenBank/DDBJ databases">
        <title>The genome of the Asian arowana (Scleropages formosus).</title>
        <authorList>
            <person name="Tan M.H."/>
            <person name="Gan H.M."/>
            <person name="Croft L.J."/>
            <person name="Austin C.M."/>
        </authorList>
    </citation>
    <scope>NUCLEOTIDE SEQUENCE [LARGE SCALE GENOMIC DNA]</scope>
    <source>
        <strain evidence="16">Aro1</strain>
    </source>
</reference>
<feature type="compositionally biased region" description="Polar residues" evidence="14">
    <location>
        <begin position="850"/>
        <end position="867"/>
    </location>
</feature>
<dbReference type="GO" id="GO:0042609">
    <property type="term" value="F:CD4 receptor binding"/>
    <property type="evidence" value="ECO:0007669"/>
    <property type="project" value="TreeGrafter"/>
</dbReference>
<organism evidence="16 17">
    <name type="scientific">Scleropages formosus</name>
    <name type="common">Asian bonytongue</name>
    <name type="synonym">Osteoglossum formosum</name>
    <dbReference type="NCBI Taxonomy" id="113540"/>
    <lineage>
        <taxon>Eukaryota</taxon>
        <taxon>Metazoa</taxon>
        <taxon>Chordata</taxon>
        <taxon>Craniata</taxon>
        <taxon>Vertebrata</taxon>
        <taxon>Euteleostomi</taxon>
        <taxon>Actinopterygii</taxon>
        <taxon>Neopterygii</taxon>
        <taxon>Teleostei</taxon>
        <taxon>Osteoglossocephala</taxon>
        <taxon>Osteoglossomorpha</taxon>
        <taxon>Osteoglossiformes</taxon>
        <taxon>Osteoglossidae</taxon>
        <taxon>Scleropages</taxon>
    </lineage>
</organism>
<feature type="domain" description="PDZ" evidence="15">
    <location>
        <begin position="1261"/>
        <end position="1345"/>
    </location>
</feature>
<dbReference type="Proteomes" id="UP000034805">
    <property type="component" value="Unassembled WGS sequence"/>
</dbReference>
<dbReference type="CDD" id="cd06759">
    <property type="entry name" value="PDZ3_PDZD2-PDZ1_hPro-IL-16-like"/>
    <property type="match status" value="1"/>
</dbReference>
<comment type="function">
    <text evidence="13">Interleukin-16 stimulates a migratory response in CD4+ lymphocytes, monocytes, and eosinophils. Primes CD4+ T-cells for IL-2 and IL-15 responsiveness. Also induces T-lymphocyte expression of interleukin 2 receptor. Ligand for CD4.</text>
</comment>
<feature type="compositionally biased region" description="Basic and acidic residues" evidence="14">
    <location>
        <begin position="814"/>
        <end position="823"/>
    </location>
</feature>
<gene>
    <name evidence="16" type="ORF">Z043_102128</name>
</gene>
<dbReference type="PANTHER" id="PTHR48484:SF2">
    <property type="entry name" value="PRO-INTERLEUKIN-16"/>
    <property type="match status" value="1"/>
</dbReference>
<proteinExistence type="predicted"/>
<keyword evidence="11" id="KW-0804">Transcription</keyword>
<dbReference type="Gene3D" id="2.30.42.10">
    <property type="match status" value="4"/>
</dbReference>
<keyword evidence="9" id="KW-0677">Repeat</keyword>
<feature type="compositionally biased region" description="Polar residues" evidence="14">
    <location>
        <begin position="717"/>
        <end position="737"/>
    </location>
</feature>
<dbReference type="FunFam" id="2.30.42.10:FF:000127">
    <property type="entry name" value="Pro-interleukin-16"/>
    <property type="match status" value="1"/>
</dbReference>
<dbReference type="PANTHER" id="PTHR48484">
    <property type="entry name" value="PRO-INTERLEUKIN-16"/>
    <property type="match status" value="1"/>
</dbReference>
<feature type="domain" description="PDZ" evidence="15">
    <location>
        <begin position="1153"/>
        <end position="1225"/>
    </location>
</feature>
<dbReference type="GO" id="GO:0050930">
    <property type="term" value="P:induction of positive chemotaxis"/>
    <property type="evidence" value="ECO:0007669"/>
    <property type="project" value="InterPro"/>
</dbReference>
<name>A0A0P7UVB5_SCLFO</name>
<dbReference type="FunFam" id="2.30.42.10:FF:000122">
    <property type="entry name" value="Pro-interleukin-16"/>
    <property type="match status" value="1"/>
</dbReference>
<comment type="subcellular location">
    <subcellularLocation>
        <location evidence="2">Cytoplasm</location>
    </subcellularLocation>
    <subcellularLocation>
        <location evidence="1">Nucleus</location>
    </subcellularLocation>
    <subcellularLocation>
        <location evidence="3">Secreted</location>
    </subcellularLocation>
</comment>
<feature type="compositionally biased region" description="Low complexity" evidence="14">
    <location>
        <begin position="213"/>
        <end position="227"/>
    </location>
</feature>
<evidence type="ECO:0000256" key="1">
    <source>
        <dbReference type="ARBA" id="ARBA00004123"/>
    </source>
</evidence>
<dbReference type="CDD" id="cd06760">
    <property type="entry name" value="PDZ4_PDZD2-PDZ2_hPro-IL-16-like"/>
    <property type="match status" value="1"/>
</dbReference>
<evidence type="ECO:0000313" key="16">
    <source>
        <dbReference type="EMBL" id="KPP78370.1"/>
    </source>
</evidence>
<keyword evidence="7" id="KW-0202">Cytokine</keyword>